<accession>W0AMW6</accession>
<dbReference type="KEGG" id="ssan:NX02_27195"/>
<dbReference type="SUPFAM" id="SSF55961">
    <property type="entry name" value="Bet v1-like"/>
    <property type="match status" value="1"/>
</dbReference>
<dbReference type="HOGENOM" id="CLU_108923_3_2_5"/>
<dbReference type="EMBL" id="CP006644">
    <property type="protein sequence ID" value="AHE57025.1"/>
    <property type="molecule type" value="Genomic_DNA"/>
</dbReference>
<keyword evidence="4" id="KW-1185">Reference proteome</keyword>
<dbReference type="InterPro" id="IPR013538">
    <property type="entry name" value="ASHA1/2-like_C"/>
</dbReference>
<organism evidence="3 4">
    <name type="scientific">Sphingomonas sanxanigenens DSM 19645 = NX02</name>
    <dbReference type="NCBI Taxonomy" id="1123269"/>
    <lineage>
        <taxon>Bacteria</taxon>
        <taxon>Pseudomonadati</taxon>
        <taxon>Pseudomonadota</taxon>
        <taxon>Alphaproteobacteria</taxon>
        <taxon>Sphingomonadales</taxon>
        <taxon>Sphingomonadaceae</taxon>
        <taxon>Sphingomonas</taxon>
    </lineage>
</organism>
<sequence length="172" mass="18933">MSAFAEKLSDDTVRIVRVLAAPVEQVWTWLVDPGKRAKWFAAGAVDPRPGGRIICVFDHNTLSPEPGAVPERHKGAIGHRGEMTIIDIEPPHLLRHDWGDGSIVTFELAPHAGGTRLTLTHSRLPNLDAMRDVSGGWTSHLAIMEDVVAGRTPRNFWVTHEESEAKVRTLLG</sequence>
<feature type="domain" description="Activator of Hsp90 ATPase homologue 1/2-like C-terminal" evidence="2">
    <location>
        <begin position="20"/>
        <end position="148"/>
    </location>
</feature>
<dbReference type="AlphaFoldDB" id="W0AMW6"/>
<evidence type="ECO:0000259" key="2">
    <source>
        <dbReference type="Pfam" id="PF08327"/>
    </source>
</evidence>
<evidence type="ECO:0000313" key="3">
    <source>
        <dbReference type="EMBL" id="AHE57025.1"/>
    </source>
</evidence>
<dbReference type="Pfam" id="PF08327">
    <property type="entry name" value="AHSA1"/>
    <property type="match status" value="1"/>
</dbReference>
<gene>
    <name evidence="3" type="ORF">NX02_27195</name>
</gene>
<evidence type="ECO:0000256" key="1">
    <source>
        <dbReference type="ARBA" id="ARBA00006817"/>
    </source>
</evidence>
<dbReference type="RefSeq" id="WP_025295123.1">
    <property type="nucleotide sequence ID" value="NZ_CP006644.1"/>
</dbReference>
<dbReference type="Gene3D" id="3.30.530.20">
    <property type="match status" value="1"/>
</dbReference>
<dbReference type="Proteomes" id="UP000018851">
    <property type="component" value="Chromosome"/>
</dbReference>
<name>W0AMW6_9SPHN</name>
<reference evidence="3 4" key="1">
    <citation type="submission" date="2013-07" db="EMBL/GenBank/DDBJ databases">
        <title>Completed genome of Sphingomonas sanxanigenens NX02.</title>
        <authorList>
            <person name="Ma T."/>
            <person name="Huang H."/>
            <person name="Wu M."/>
            <person name="Li X."/>
            <person name="Li G."/>
        </authorList>
    </citation>
    <scope>NUCLEOTIDE SEQUENCE [LARGE SCALE GENOMIC DNA]</scope>
    <source>
        <strain evidence="3 4">NX02</strain>
    </source>
</reference>
<dbReference type="PATRIC" id="fig|1123269.5.peg.5336"/>
<proteinExistence type="inferred from homology"/>
<dbReference type="STRING" id="1123269.NX02_27195"/>
<dbReference type="OrthoDB" id="9800600at2"/>
<dbReference type="CDD" id="cd08899">
    <property type="entry name" value="SRPBCC_CalC_Aha1-like_6"/>
    <property type="match status" value="1"/>
</dbReference>
<dbReference type="InterPro" id="IPR023393">
    <property type="entry name" value="START-like_dom_sf"/>
</dbReference>
<dbReference type="eggNOG" id="COG3832">
    <property type="taxonomic scope" value="Bacteria"/>
</dbReference>
<evidence type="ECO:0000313" key="4">
    <source>
        <dbReference type="Proteomes" id="UP000018851"/>
    </source>
</evidence>
<protein>
    <recommendedName>
        <fullName evidence="2">Activator of Hsp90 ATPase homologue 1/2-like C-terminal domain-containing protein</fullName>
    </recommendedName>
</protein>
<comment type="similarity">
    <text evidence="1">Belongs to the AHA1 family.</text>
</comment>